<dbReference type="Proteomes" id="UP000317730">
    <property type="component" value="Unassembled WGS sequence"/>
</dbReference>
<dbReference type="InterPro" id="IPR005225">
    <property type="entry name" value="Small_GTP-bd"/>
</dbReference>
<evidence type="ECO:0000256" key="8">
    <source>
        <dbReference type="RuleBase" id="RU003313"/>
    </source>
</evidence>
<dbReference type="EMBL" id="BJMV01000006">
    <property type="protein sequence ID" value="GEB85596.1"/>
    <property type="molecule type" value="Genomic_DNA"/>
</dbReference>
<keyword evidence="2 7" id="KW-0819">tRNA processing</keyword>
<keyword evidence="7" id="KW-0479">Metal-binding</keyword>
<dbReference type="Gene3D" id="1.20.120.430">
    <property type="entry name" value="tRNA modification GTPase MnmE domain 2"/>
    <property type="match status" value="1"/>
</dbReference>
<dbReference type="InterPro" id="IPR004520">
    <property type="entry name" value="GTPase_MnmE"/>
</dbReference>
<dbReference type="FunFam" id="3.30.1360.120:FF:000007">
    <property type="entry name" value="tRNA modification GTPase GTPBP3, mitochondrial"/>
    <property type="match status" value="1"/>
</dbReference>
<dbReference type="GO" id="GO:0003924">
    <property type="term" value="F:GTPase activity"/>
    <property type="evidence" value="ECO:0007669"/>
    <property type="project" value="UniProtKB-UniRule"/>
</dbReference>
<dbReference type="Pfam" id="PF12631">
    <property type="entry name" value="MnmE_helical"/>
    <property type="match status" value="1"/>
</dbReference>
<evidence type="ECO:0000256" key="1">
    <source>
        <dbReference type="ARBA" id="ARBA00011043"/>
    </source>
</evidence>
<feature type="domain" description="MnmE helical" evidence="11">
    <location>
        <begin position="137"/>
        <end position="446"/>
    </location>
</feature>
<dbReference type="HAMAP" id="MF_00379">
    <property type="entry name" value="GTPase_MnmE"/>
    <property type="match status" value="1"/>
</dbReference>
<keyword evidence="5 7" id="KW-0630">Potassium</keyword>
<protein>
    <recommendedName>
        <fullName evidence="7">tRNA modification GTPase MnmE</fullName>
        <ecNumber evidence="7">3.6.-.-</ecNumber>
    </recommendedName>
</protein>
<dbReference type="InterPro" id="IPR025867">
    <property type="entry name" value="MnmE_helical"/>
</dbReference>
<comment type="caution">
    <text evidence="12">The sequence shown here is derived from an EMBL/GenBank/DDBJ whole genome shotgun (WGS) entry which is preliminary data.</text>
</comment>
<dbReference type="GO" id="GO:0046872">
    <property type="term" value="F:metal ion binding"/>
    <property type="evidence" value="ECO:0007669"/>
    <property type="project" value="UniProtKB-KW"/>
</dbReference>
<dbReference type="NCBIfam" id="TIGR00450">
    <property type="entry name" value="mnmE_trmE_thdF"/>
    <property type="match status" value="1"/>
</dbReference>
<keyword evidence="4 7" id="KW-0378">Hydrolase</keyword>
<keyword evidence="3 7" id="KW-0547">Nucleotide-binding</keyword>
<evidence type="ECO:0000259" key="9">
    <source>
        <dbReference type="Pfam" id="PF01926"/>
    </source>
</evidence>
<feature type="binding site" evidence="7">
    <location>
        <position position="35"/>
    </location>
    <ligand>
        <name>(6S)-5-formyl-5,6,7,8-tetrahydrofolate</name>
        <dbReference type="ChEBI" id="CHEBI:57457"/>
    </ligand>
</feature>
<dbReference type="InterPro" id="IPR006073">
    <property type="entry name" value="GTP-bd"/>
</dbReference>
<dbReference type="CDD" id="cd14858">
    <property type="entry name" value="TrmE_N"/>
    <property type="match status" value="1"/>
</dbReference>
<comment type="similarity">
    <text evidence="1 7 8">Belongs to the TRAFAC class TrmE-Era-EngA-EngB-Septin-like GTPase superfamily. TrmE GTPase family.</text>
</comment>
<dbReference type="InterPro" id="IPR018948">
    <property type="entry name" value="GTP-bd_TrmE_N"/>
</dbReference>
<evidence type="ECO:0000259" key="10">
    <source>
        <dbReference type="Pfam" id="PF10396"/>
    </source>
</evidence>
<gene>
    <name evidence="7 12" type="primary">mnmE</name>
    <name evidence="7" type="synonym">trmE</name>
    <name evidence="12" type="ORF">APE01nite_13930</name>
</gene>
<keyword evidence="7" id="KW-0460">Magnesium</keyword>
<feature type="domain" description="GTP-binding protein TrmE N-terminal" evidence="10">
    <location>
        <begin position="18"/>
        <end position="134"/>
    </location>
</feature>
<dbReference type="EC" id="3.6.-.-" evidence="7"/>
<evidence type="ECO:0000313" key="13">
    <source>
        <dbReference type="Proteomes" id="UP000317730"/>
    </source>
</evidence>
<keyword evidence="7" id="KW-0963">Cytoplasm</keyword>
<comment type="subcellular location">
    <subcellularLocation>
        <location evidence="7">Cytoplasm</location>
    </subcellularLocation>
</comment>
<dbReference type="NCBIfam" id="NF003661">
    <property type="entry name" value="PRK05291.1-3"/>
    <property type="match status" value="1"/>
</dbReference>
<reference evidence="12 13" key="1">
    <citation type="submission" date="2019-06" db="EMBL/GenBank/DDBJ databases">
        <title>Whole genome shotgun sequence of Acetobacter peroxydans NBRC 13755.</title>
        <authorList>
            <person name="Hosoyama A."/>
            <person name="Uohara A."/>
            <person name="Ohji S."/>
            <person name="Ichikawa N."/>
        </authorList>
    </citation>
    <scope>NUCLEOTIDE SEQUENCE [LARGE SCALE GENOMIC DNA]</scope>
    <source>
        <strain evidence="12 13">NBRC 13755</strain>
    </source>
</reference>
<dbReference type="RefSeq" id="WP_141375986.1">
    <property type="nucleotide sequence ID" value="NZ_BAPL01000005.1"/>
</dbReference>
<dbReference type="GO" id="GO:0002098">
    <property type="term" value="P:tRNA wobble uridine modification"/>
    <property type="evidence" value="ECO:0007669"/>
    <property type="project" value="TreeGrafter"/>
</dbReference>
<dbReference type="Gene3D" id="3.40.50.300">
    <property type="entry name" value="P-loop containing nucleotide triphosphate hydrolases"/>
    <property type="match status" value="1"/>
</dbReference>
<dbReference type="PANTHER" id="PTHR42714">
    <property type="entry name" value="TRNA MODIFICATION GTPASE GTPBP3"/>
    <property type="match status" value="1"/>
</dbReference>
<dbReference type="GO" id="GO:0005737">
    <property type="term" value="C:cytoplasm"/>
    <property type="evidence" value="ECO:0007669"/>
    <property type="project" value="UniProtKB-SubCell"/>
</dbReference>
<comment type="caution">
    <text evidence="7">Lacks conserved residue(s) required for the propagation of feature annotation.</text>
</comment>
<evidence type="ECO:0000256" key="2">
    <source>
        <dbReference type="ARBA" id="ARBA00022694"/>
    </source>
</evidence>
<dbReference type="SUPFAM" id="SSF116878">
    <property type="entry name" value="TrmE connector domain"/>
    <property type="match status" value="1"/>
</dbReference>
<dbReference type="CDD" id="cd04164">
    <property type="entry name" value="trmE"/>
    <property type="match status" value="1"/>
</dbReference>
<dbReference type="Gene3D" id="3.30.1360.120">
    <property type="entry name" value="Probable tRNA modification gtpase trme, domain 1"/>
    <property type="match status" value="1"/>
</dbReference>
<proteinExistence type="inferred from homology"/>
<dbReference type="InterPro" id="IPR031168">
    <property type="entry name" value="G_TrmE"/>
</dbReference>
<evidence type="ECO:0000256" key="6">
    <source>
        <dbReference type="ARBA" id="ARBA00023134"/>
    </source>
</evidence>
<evidence type="ECO:0000256" key="3">
    <source>
        <dbReference type="ARBA" id="ARBA00022741"/>
    </source>
</evidence>
<dbReference type="Pfam" id="PF10396">
    <property type="entry name" value="TrmE_N"/>
    <property type="match status" value="1"/>
</dbReference>
<evidence type="ECO:0000256" key="5">
    <source>
        <dbReference type="ARBA" id="ARBA00022958"/>
    </source>
</evidence>
<dbReference type="GO" id="GO:0005525">
    <property type="term" value="F:GTP binding"/>
    <property type="evidence" value="ECO:0007669"/>
    <property type="project" value="UniProtKB-UniRule"/>
</dbReference>
<feature type="binding site" evidence="7">
    <location>
        <begin position="240"/>
        <end position="245"/>
    </location>
    <ligand>
        <name>GTP</name>
        <dbReference type="ChEBI" id="CHEBI:37565"/>
    </ligand>
</feature>
<evidence type="ECO:0000313" key="12">
    <source>
        <dbReference type="EMBL" id="GEB85596.1"/>
    </source>
</evidence>
<dbReference type="Pfam" id="PF01926">
    <property type="entry name" value="MMR_HSR1"/>
    <property type="match status" value="1"/>
</dbReference>
<sequence length="449" mass="48183">MTDSSKGEAALGYQGEETIFALASGVERAAIAVMRVSGKGSAALLEQLCGRLPSPRHASLRRLWRDAQTRETELDHAVVLWFPGPASYTGEDGFELHLHAGPAIIRAVSDVLVEQGARPAEPGEFTRRAVVNGRMDLLEAEGVADLVAAETEGQRRQALAQTDGALSRMYKGWADQLKQSLAWQEALIDFADEELPPEVEQALLSGMASLLAEMEQHVAEGQQGERIRGGMIFAIAGPPNAGKSSLLNWLAGRDAAIVSPVAGKTRDALEIVTTLAGIRVTFIDTAGLRETEDAIEAEGVRRALFHVKQADCVIQMFAADAPPQTVFPGAVLVGNKTDCGRVPESVEDVPVVAISLRTGDGLQALRAVLERRAEMLTASSSGMPLLTRARHAAGVREACEHLQAAMQQDWPEMRAEELRLAMRALGRLTGEVGVEDLLDAIFGQFCIGK</sequence>
<dbReference type="InterPro" id="IPR027368">
    <property type="entry name" value="MnmE_dom2"/>
</dbReference>
<feature type="binding site" evidence="7">
    <location>
        <position position="244"/>
    </location>
    <ligand>
        <name>Mg(2+)</name>
        <dbReference type="ChEBI" id="CHEBI:18420"/>
    </ligand>
</feature>
<feature type="domain" description="G" evidence="9">
    <location>
        <begin position="234"/>
        <end position="318"/>
    </location>
</feature>
<evidence type="ECO:0000259" key="11">
    <source>
        <dbReference type="Pfam" id="PF12631"/>
    </source>
</evidence>
<dbReference type="InterPro" id="IPR027266">
    <property type="entry name" value="TrmE/GcvT-like"/>
</dbReference>
<keyword evidence="6 7" id="KW-0342">GTP-binding</keyword>
<dbReference type="NCBIfam" id="TIGR00231">
    <property type="entry name" value="small_GTP"/>
    <property type="match status" value="1"/>
</dbReference>
<comment type="function">
    <text evidence="7">Exhibits a very high intrinsic GTPase hydrolysis rate. Involved in the addition of a carboxymethylaminomethyl (cmnm) group at the wobble position (U34) of certain tRNAs, forming tRNA-cmnm(5)s(2)U34.</text>
</comment>
<feature type="binding site" evidence="7">
    <location>
        <position position="265"/>
    </location>
    <ligand>
        <name>Mg(2+)</name>
        <dbReference type="ChEBI" id="CHEBI:18420"/>
    </ligand>
</feature>
<evidence type="ECO:0000256" key="7">
    <source>
        <dbReference type="HAMAP-Rule" id="MF_00379"/>
    </source>
</evidence>
<feature type="binding site" evidence="7">
    <location>
        <position position="449"/>
    </location>
    <ligand>
        <name>(6S)-5-formyl-5,6,7,8-tetrahydrofolate</name>
        <dbReference type="ChEBI" id="CHEBI:57457"/>
    </ligand>
</feature>
<feature type="binding site" evidence="7">
    <location>
        <begin position="284"/>
        <end position="287"/>
    </location>
    <ligand>
        <name>GTP</name>
        <dbReference type="ChEBI" id="CHEBI:37565"/>
    </ligand>
</feature>
<dbReference type="InterPro" id="IPR027417">
    <property type="entry name" value="P-loop_NTPase"/>
</dbReference>
<dbReference type="PANTHER" id="PTHR42714:SF2">
    <property type="entry name" value="TRNA MODIFICATION GTPASE GTPBP3, MITOCHONDRIAL"/>
    <property type="match status" value="1"/>
</dbReference>
<dbReference type="AlphaFoldDB" id="A0A4Y3TT57"/>
<dbReference type="SUPFAM" id="SSF52540">
    <property type="entry name" value="P-loop containing nucleoside triphosphate hydrolases"/>
    <property type="match status" value="1"/>
</dbReference>
<dbReference type="GO" id="GO:0030488">
    <property type="term" value="P:tRNA methylation"/>
    <property type="evidence" value="ECO:0007669"/>
    <property type="project" value="TreeGrafter"/>
</dbReference>
<feature type="binding site" evidence="7">
    <location>
        <position position="134"/>
    </location>
    <ligand>
        <name>(6S)-5-formyl-5,6,7,8-tetrahydrofolate</name>
        <dbReference type="ChEBI" id="CHEBI:57457"/>
    </ligand>
</feature>
<feature type="binding site" evidence="7">
    <location>
        <position position="95"/>
    </location>
    <ligand>
        <name>(6S)-5-formyl-5,6,7,8-tetrahydrofolate</name>
        <dbReference type="ChEBI" id="CHEBI:57457"/>
    </ligand>
</feature>
<organism evidence="12 13">
    <name type="scientific">Acetobacter peroxydans</name>
    <dbReference type="NCBI Taxonomy" id="104098"/>
    <lineage>
        <taxon>Bacteria</taxon>
        <taxon>Pseudomonadati</taxon>
        <taxon>Pseudomonadota</taxon>
        <taxon>Alphaproteobacteria</taxon>
        <taxon>Acetobacterales</taxon>
        <taxon>Acetobacteraceae</taxon>
        <taxon>Acetobacter</taxon>
    </lineage>
</organism>
<accession>A0A4Y3TT57</accession>
<comment type="cofactor">
    <cofactor evidence="7">
        <name>K(+)</name>
        <dbReference type="ChEBI" id="CHEBI:29103"/>
    </cofactor>
    <text evidence="7">Binds 1 potassium ion per subunit.</text>
</comment>
<dbReference type="OrthoDB" id="9805918at2"/>
<evidence type="ECO:0000256" key="4">
    <source>
        <dbReference type="ARBA" id="ARBA00022801"/>
    </source>
</evidence>
<name>A0A4Y3TT57_9PROT</name>
<keyword evidence="13" id="KW-1185">Reference proteome</keyword>
<comment type="subunit">
    <text evidence="7">Homodimer. Heterotetramer of two MnmE and two MnmG subunits.</text>
</comment>